<dbReference type="Pfam" id="PF13937">
    <property type="entry name" value="DUF4212"/>
    <property type="match status" value="1"/>
</dbReference>
<keyword evidence="2" id="KW-0812">Transmembrane</keyword>
<evidence type="ECO:0000259" key="3">
    <source>
        <dbReference type="Pfam" id="PF13937"/>
    </source>
</evidence>
<reference evidence="4" key="2">
    <citation type="submission" date="2020-09" db="EMBL/GenBank/DDBJ databases">
        <authorList>
            <person name="Sun Q."/>
            <person name="Zhou Y."/>
        </authorList>
    </citation>
    <scope>NUCLEOTIDE SEQUENCE</scope>
    <source>
        <strain evidence="4">CGMCC 1.15425</strain>
    </source>
</reference>
<dbReference type="AlphaFoldDB" id="A0A916VJ93"/>
<organism evidence="4 5">
    <name type="scientific">Pseudohongiella nitratireducens</name>
    <dbReference type="NCBI Taxonomy" id="1768907"/>
    <lineage>
        <taxon>Bacteria</taxon>
        <taxon>Pseudomonadati</taxon>
        <taxon>Pseudomonadota</taxon>
        <taxon>Gammaproteobacteria</taxon>
        <taxon>Pseudomonadales</taxon>
        <taxon>Pseudohongiellaceae</taxon>
        <taxon>Pseudohongiella</taxon>
    </lineage>
</organism>
<proteinExistence type="predicted"/>
<name>A0A916VJ93_9GAMM</name>
<dbReference type="OrthoDB" id="9797746at2"/>
<dbReference type="NCBIfam" id="TIGR03647">
    <property type="entry name" value="Na_symport_sm"/>
    <property type="match status" value="1"/>
</dbReference>
<feature type="compositionally biased region" description="Acidic residues" evidence="1">
    <location>
        <begin position="91"/>
        <end position="104"/>
    </location>
</feature>
<feature type="transmembrane region" description="Helical" evidence="2">
    <location>
        <begin position="51"/>
        <end position="70"/>
    </location>
</feature>
<dbReference type="Proteomes" id="UP000627715">
    <property type="component" value="Unassembled WGS sequence"/>
</dbReference>
<dbReference type="EMBL" id="BMIY01000009">
    <property type="protein sequence ID" value="GFZ78528.1"/>
    <property type="molecule type" value="Genomic_DNA"/>
</dbReference>
<dbReference type="RefSeq" id="WP_068810409.1">
    <property type="nucleotide sequence ID" value="NZ_BMIY01000009.1"/>
</dbReference>
<evidence type="ECO:0000256" key="1">
    <source>
        <dbReference type="SAM" id="MobiDB-lite"/>
    </source>
</evidence>
<gene>
    <name evidence="4" type="ORF">GCM10011403_21970</name>
</gene>
<keyword evidence="5" id="KW-1185">Reference proteome</keyword>
<sequence length="110" mass="12678">MQDKYAREYWRANIRLLMILLSIWFFISYLCGIVLADWLDNIRIGGFKLGFWIAQQGAIYVFIALILVYVKAMDKLDSQYRDHHPSSPEQSPEDSSNDAGDDSEITGGRE</sequence>
<evidence type="ECO:0000313" key="5">
    <source>
        <dbReference type="Proteomes" id="UP000627715"/>
    </source>
</evidence>
<reference evidence="4" key="1">
    <citation type="journal article" date="2014" name="Int. J. Syst. Evol. Microbiol.">
        <title>Complete genome sequence of Corynebacterium casei LMG S-19264T (=DSM 44701T), isolated from a smear-ripened cheese.</title>
        <authorList>
            <consortium name="US DOE Joint Genome Institute (JGI-PGF)"/>
            <person name="Walter F."/>
            <person name="Albersmeier A."/>
            <person name="Kalinowski J."/>
            <person name="Ruckert C."/>
        </authorList>
    </citation>
    <scope>NUCLEOTIDE SEQUENCE</scope>
    <source>
        <strain evidence="4">CGMCC 1.15425</strain>
    </source>
</reference>
<protein>
    <recommendedName>
        <fullName evidence="3">Sodium symporter small subunit domain-containing protein</fullName>
    </recommendedName>
</protein>
<feature type="transmembrane region" description="Helical" evidence="2">
    <location>
        <begin position="12"/>
        <end position="39"/>
    </location>
</feature>
<evidence type="ECO:0000256" key="2">
    <source>
        <dbReference type="SAM" id="Phobius"/>
    </source>
</evidence>
<dbReference type="InterPro" id="IPR019886">
    <property type="entry name" value="Na_symporter_ssu"/>
</dbReference>
<feature type="region of interest" description="Disordered" evidence="1">
    <location>
        <begin position="79"/>
        <end position="110"/>
    </location>
</feature>
<comment type="caution">
    <text evidence="4">The sequence shown here is derived from an EMBL/GenBank/DDBJ whole genome shotgun (WGS) entry which is preliminary data.</text>
</comment>
<keyword evidence="2" id="KW-1133">Transmembrane helix</keyword>
<accession>A0A916VJ93</accession>
<keyword evidence="2" id="KW-0472">Membrane</keyword>
<feature type="domain" description="Sodium symporter small subunit" evidence="3">
    <location>
        <begin position="7"/>
        <end position="81"/>
    </location>
</feature>
<evidence type="ECO:0000313" key="4">
    <source>
        <dbReference type="EMBL" id="GFZ78528.1"/>
    </source>
</evidence>